<dbReference type="PRINTS" id="PR00370">
    <property type="entry name" value="FMOXYGENASE"/>
</dbReference>
<keyword evidence="10" id="KW-1185">Reference proteome</keyword>
<evidence type="ECO:0000256" key="4">
    <source>
        <dbReference type="ARBA" id="ARBA00022827"/>
    </source>
</evidence>
<name>A0A9P0ALY3_BEMTA</name>
<dbReference type="InterPro" id="IPR050346">
    <property type="entry name" value="FMO-like"/>
</dbReference>
<dbReference type="EC" id="1.-.-.-" evidence="8"/>
<organism evidence="9 10">
    <name type="scientific">Bemisia tabaci</name>
    <name type="common">Sweetpotato whitefly</name>
    <name type="synonym">Aleurodes tabaci</name>
    <dbReference type="NCBI Taxonomy" id="7038"/>
    <lineage>
        <taxon>Eukaryota</taxon>
        <taxon>Metazoa</taxon>
        <taxon>Ecdysozoa</taxon>
        <taxon>Arthropoda</taxon>
        <taxon>Hexapoda</taxon>
        <taxon>Insecta</taxon>
        <taxon>Pterygota</taxon>
        <taxon>Neoptera</taxon>
        <taxon>Paraneoptera</taxon>
        <taxon>Hemiptera</taxon>
        <taxon>Sternorrhyncha</taxon>
        <taxon>Aleyrodoidea</taxon>
        <taxon>Aleyrodidae</taxon>
        <taxon>Aleyrodinae</taxon>
        <taxon>Bemisia</taxon>
    </lineage>
</organism>
<dbReference type="SUPFAM" id="SSF51905">
    <property type="entry name" value="FAD/NAD(P)-binding domain"/>
    <property type="match status" value="2"/>
</dbReference>
<keyword evidence="4 8" id="KW-0274">FAD</keyword>
<evidence type="ECO:0000256" key="5">
    <source>
        <dbReference type="ARBA" id="ARBA00022857"/>
    </source>
</evidence>
<keyword evidence="6 8" id="KW-0560">Oxidoreductase</keyword>
<evidence type="ECO:0000313" key="10">
    <source>
        <dbReference type="Proteomes" id="UP001152759"/>
    </source>
</evidence>
<dbReference type="InterPro" id="IPR020946">
    <property type="entry name" value="Flavin_mOase-like"/>
</dbReference>
<evidence type="ECO:0000256" key="7">
    <source>
        <dbReference type="ARBA" id="ARBA00023033"/>
    </source>
</evidence>
<evidence type="ECO:0000256" key="1">
    <source>
        <dbReference type="ARBA" id="ARBA00001974"/>
    </source>
</evidence>
<dbReference type="EMBL" id="OU963869">
    <property type="protein sequence ID" value="CAH0394589.1"/>
    <property type="molecule type" value="Genomic_DNA"/>
</dbReference>
<dbReference type="Proteomes" id="UP001152759">
    <property type="component" value="Chromosome 8"/>
</dbReference>
<dbReference type="PANTHER" id="PTHR23023">
    <property type="entry name" value="DIMETHYLANILINE MONOOXYGENASE"/>
    <property type="match status" value="1"/>
</dbReference>
<evidence type="ECO:0000256" key="2">
    <source>
        <dbReference type="ARBA" id="ARBA00009183"/>
    </source>
</evidence>
<evidence type="ECO:0000256" key="6">
    <source>
        <dbReference type="ARBA" id="ARBA00023002"/>
    </source>
</evidence>
<evidence type="ECO:0000256" key="3">
    <source>
        <dbReference type="ARBA" id="ARBA00022630"/>
    </source>
</evidence>
<keyword evidence="5" id="KW-0521">NADP</keyword>
<comment type="similarity">
    <text evidence="2 8">Belongs to the FMO family.</text>
</comment>
<comment type="cofactor">
    <cofactor evidence="1 8">
        <name>FAD</name>
        <dbReference type="ChEBI" id="CHEBI:57692"/>
    </cofactor>
</comment>
<evidence type="ECO:0000313" key="9">
    <source>
        <dbReference type="EMBL" id="CAH0394589.1"/>
    </source>
</evidence>
<dbReference type="FunFam" id="3.50.50.60:FF:000138">
    <property type="entry name" value="Flavin-containing monooxygenase"/>
    <property type="match status" value="1"/>
</dbReference>
<dbReference type="KEGG" id="btab:109032602"/>
<proteinExistence type="inferred from homology"/>
<dbReference type="Gene3D" id="3.50.50.60">
    <property type="entry name" value="FAD/NAD(P)-binding domain"/>
    <property type="match status" value="2"/>
</dbReference>
<dbReference type="GO" id="GO:0050661">
    <property type="term" value="F:NADP binding"/>
    <property type="evidence" value="ECO:0007669"/>
    <property type="project" value="InterPro"/>
</dbReference>
<accession>A0A9P0ALY3</accession>
<gene>
    <name evidence="9" type="ORF">BEMITA_LOCUS12869</name>
</gene>
<dbReference type="PIRSF" id="PIRSF000332">
    <property type="entry name" value="FMO"/>
    <property type="match status" value="1"/>
</dbReference>
<keyword evidence="3 8" id="KW-0285">Flavoprotein</keyword>
<evidence type="ECO:0000256" key="8">
    <source>
        <dbReference type="RuleBase" id="RU361177"/>
    </source>
</evidence>
<sequence>MQIAVIGAGAAGLVVGRRLVEDMPGADFTIFERTDSVGGTWVYTEEQFKDKYGLPIHSSMYKSLRTNLPKETMEYFGFPYDKTHEGISYLNAADIVRYLEQFAKHFELIEKIKFNHHVTSVMPLPNNRWRITVTDLPKDSEKQCEFDAIFVCNGHLHCPNHIKIEGQDVFSGFQLHSHHYRKPEPYTDKNVLVIGSGPSGTDLSVELSTVAQNVYLSHHDPTMDQIVFPEKVTKKPDVLRLNNDSVDFVDGSTSDIDAILYCTGYKMNMPFLTPECGLEITDHSVSPLFFHMVNINIPTMFFIGLVNKSFLFPLFEMQAEFCTKTLNGYISLPPKEDMLKWWQAENSQVQLRQKKPHYIGNAIKEYHDFIHKFANTNIYDPVVFKIYKDSSSRKKSHFLNYRSDVYTVIDAENFRRINLDGIE</sequence>
<dbReference type="Pfam" id="PF00743">
    <property type="entry name" value="FMO-like"/>
    <property type="match status" value="2"/>
</dbReference>
<reference evidence="9" key="1">
    <citation type="submission" date="2021-12" db="EMBL/GenBank/DDBJ databases">
        <authorList>
            <person name="King R."/>
        </authorList>
    </citation>
    <scope>NUCLEOTIDE SEQUENCE</scope>
</reference>
<dbReference type="InterPro" id="IPR036188">
    <property type="entry name" value="FAD/NAD-bd_sf"/>
</dbReference>
<protein>
    <recommendedName>
        <fullName evidence="8">Flavin-containing monooxygenase</fullName>
        <ecNumber evidence="8">1.-.-.-</ecNumber>
    </recommendedName>
</protein>
<keyword evidence="7 8" id="KW-0503">Monooxygenase</keyword>
<dbReference type="GO" id="GO:0050660">
    <property type="term" value="F:flavin adenine dinucleotide binding"/>
    <property type="evidence" value="ECO:0007669"/>
    <property type="project" value="InterPro"/>
</dbReference>
<dbReference type="AlphaFoldDB" id="A0A9P0ALY3"/>
<dbReference type="InterPro" id="IPR000960">
    <property type="entry name" value="Flavin_mOase"/>
</dbReference>
<dbReference type="GO" id="GO:0004499">
    <property type="term" value="F:N,N-dimethylaniline monooxygenase activity"/>
    <property type="evidence" value="ECO:0007669"/>
    <property type="project" value="InterPro"/>
</dbReference>